<dbReference type="InterPro" id="IPR020471">
    <property type="entry name" value="AKR"/>
</dbReference>
<evidence type="ECO:0000256" key="3">
    <source>
        <dbReference type="PIRSR" id="PIRSR000097-3"/>
    </source>
</evidence>
<dbReference type="InterPro" id="IPR023210">
    <property type="entry name" value="NADP_OxRdtase_dom"/>
</dbReference>
<dbReference type="SUPFAM" id="SSF51430">
    <property type="entry name" value="NAD(P)-linked oxidoreductase"/>
    <property type="match status" value="1"/>
</dbReference>
<evidence type="ECO:0000256" key="1">
    <source>
        <dbReference type="PIRSR" id="PIRSR000097-1"/>
    </source>
</evidence>
<dbReference type="EMBL" id="OBQJ01000003">
    <property type="protein sequence ID" value="SOC54278.1"/>
    <property type="molecule type" value="Genomic_DNA"/>
</dbReference>
<dbReference type="PANTHER" id="PTHR43638">
    <property type="entry name" value="OXIDOREDUCTASE, ALDO/KETO REDUCTASE FAMILY PROTEIN"/>
    <property type="match status" value="1"/>
</dbReference>
<evidence type="ECO:0000313" key="6">
    <source>
        <dbReference type="Proteomes" id="UP000219023"/>
    </source>
</evidence>
<evidence type="ECO:0000256" key="2">
    <source>
        <dbReference type="PIRSR" id="PIRSR000097-2"/>
    </source>
</evidence>
<dbReference type="InterPro" id="IPR036812">
    <property type="entry name" value="NAD(P)_OxRdtase_dom_sf"/>
</dbReference>
<dbReference type="Gene3D" id="3.20.20.100">
    <property type="entry name" value="NADP-dependent oxidoreductase domain"/>
    <property type="match status" value="1"/>
</dbReference>
<feature type="active site" description="Proton donor" evidence="1">
    <location>
        <position position="66"/>
    </location>
</feature>
<protein>
    <submittedName>
        <fullName evidence="5">Aldo/keto reductase</fullName>
    </submittedName>
</protein>
<reference evidence="5 6" key="1">
    <citation type="submission" date="2017-08" db="EMBL/GenBank/DDBJ databases">
        <authorList>
            <person name="de Groot N.N."/>
        </authorList>
    </citation>
    <scope>NUCLEOTIDE SEQUENCE [LARGE SCALE GENOMIC DNA]</scope>
    <source>
        <strain evidence="5 6">USBA 855</strain>
    </source>
</reference>
<dbReference type="Pfam" id="PF00248">
    <property type="entry name" value="Aldo_ket_red"/>
    <property type="match status" value="1"/>
</dbReference>
<evidence type="ECO:0000313" key="5">
    <source>
        <dbReference type="EMBL" id="SOC54278.1"/>
    </source>
</evidence>
<dbReference type="RefSeq" id="WP_097022465.1">
    <property type="nucleotide sequence ID" value="NZ_OBQJ01000003.1"/>
</dbReference>
<evidence type="ECO:0000259" key="4">
    <source>
        <dbReference type="Pfam" id="PF00248"/>
    </source>
</evidence>
<organism evidence="5 6">
    <name type="scientific">Chromohalobacter canadensis</name>
    <dbReference type="NCBI Taxonomy" id="141389"/>
    <lineage>
        <taxon>Bacteria</taxon>
        <taxon>Pseudomonadati</taxon>
        <taxon>Pseudomonadota</taxon>
        <taxon>Gammaproteobacteria</taxon>
        <taxon>Oceanospirillales</taxon>
        <taxon>Halomonadaceae</taxon>
        <taxon>Chromohalobacter</taxon>
    </lineage>
</organism>
<accession>A0A285VL45</accession>
<dbReference type="Proteomes" id="UP000219023">
    <property type="component" value="Unassembled WGS sequence"/>
</dbReference>
<name>A0A285VL45_9GAMM</name>
<sequence>MVKSLSPDTPSVTLSATAREPTVALPAIGQGSWHMGENRAPRRDEVHALQHGLDLGMTLIDTAEMYADGGAEEIVGEALRGRRDEAFLVSKVYPWNAGRQDAIAACERSLQRLGTDYLDLYLLHWPGSVPLEETLEAFEYLQAQGKIRRYGVSNFDVDEMRTLQAVPGGDACSVNQVLYHLGSRGIEHSLLPWQRDHGLPTMAYCPLAQGGRELKHPEVRAIADAFGVSPAQVLLAWATRPTSDGQRDVIAIPKAVQPAHVEANAAAMRLTLDDASLARLEAAFPAPARKPPLDIV</sequence>
<dbReference type="PRINTS" id="PR00069">
    <property type="entry name" value="ALDKETRDTASE"/>
</dbReference>
<dbReference type="PIRSF" id="PIRSF000097">
    <property type="entry name" value="AKR"/>
    <property type="match status" value="1"/>
</dbReference>
<dbReference type="CDD" id="cd19138">
    <property type="entry name" value="AKR_YeaE"/>
    <property type="match status" value="1"/>
</dbReference>
<feature type="domain" description="NADP-dependent oxidoreductase" evidence="4">
    <location>
        <begin position="28"/>
        <end position="282"/>
    </location>
</feature>
<dbReference type="GO" id="GO:0016491">
    <property type="term" value="F:oxidoreductase activity"/>
    <property type="evidence" value="ECO:0007669"/>
    <property type="project" value="InterPro"/>
</dbReference>
<feature type="site" description="Lowers pKa of active site Tyr" evidence="3">
    <location>
        <position position="91"/>
    </location>
</feature>
<feature type="binding site" evidence="2">
    <location>
        <position position="124"/>
    </location>
    <ligand>
        <name>substrate</name>
    </ligand>
</feature>
<gene>
    <name evidence="5" type="ORF">SAMN05421509_103281</name>
</gene>
<dbReference type="AlphaFoldDB" id="A0A285VL45"/>
<dbReference type="PANTHER" id="PTHR43638:SF3">
    <property type="entry name" value="ALDEHYDE REDUCTASE"/>
    <property type="match status" value="1"/>
</dbReference>
<proteinExistence type="predicted"/>